<feature type="region of interest" description="Disordered" evidence="1">
    <location>
        <begin position="50"/>
        <end position="69"/>
    </location>
</feature>
<dbReference type="AlphaFoldDB" id="A0A2P2J127"/>
<proteinExistence type="predicted"/>
<name>A0A2P2J127_RHIMU</name>
<accession>A0A2P2J127</accession>
<sequence length="93" mass="10893">MLVRYWNSAAKVAWAIWRSRNLLVMEKKHIKVHPRPHMLTDMAMRLYSEQQHSGKEARGVTRNPPQFQHWQPPAAVLAPEEGSLSNLRRIILE</sequence>
<reference evidence="2" key="1">
    <citation type="submission" date="2018-02" db="EMBL/GenBank/DDBJ databases">
        <title>Rhizophora mucronata_Transcriptome.</title>
        <authorList>
            <person name="Meera S.P."/>
            <person name="Sreeshan A."/>
            <person name="Augustine A."/>
        </authorList>
    </citation>
    <scope>NUCLEOTIDE SEQUENCE</scope>
    <source>
        <tissue evidence="2">Leaf</tissue>
    </source>
</reference>
<protein>
    <submittedName>
        <fullName evidence="2">Uncharacterized protein</fullName>
    </submittedName>
</protein>
<dbReference type="EMBL" id="GGEC01006690">
    <property type="protein sequence ID" value="MBW87173.1"/>
    <property type="molecule type" value="Transcribed_RNA"/>
</dbReference>
<organism evidence="2">
    <name type="scientific">Rhizophora mucronata</name>
    <name type="common">Asiatic mangrove</name>
    <dbReference type="NCBI Taxonomy" id="61149"/>
    <lineage>
        <taxon>Eukaryota</taxon>
        <taxon>Viridiplantae</taxon>
        <taxon>Streptophyta</taxon>
        <taxon>Embryophyta</taxon>
        <taxon>Tracheophyta</taxon>
        <taxon>Spermatophyta</taxon>
        <taxon>Magnoliopsida</taxon>
        <taxon>eudicotyledons</taxon>
        <taxon>Gunneridae</taxon>
        <taxon>Pentapetalae</taxon>
        <taxon>rosids</taxon>
        <taxon>fabids</taxon>
        <taxon>Malpighiales</taxon>
        <taxon>Rhizophoraceae</taxon>
        <taxon>Rhizophora</taxon>
    </lineage>
</organism>
<evidence type="ECO:0000256" key="1">
    <source>
        <dbReference type="SAM" id="MobiDB-lite"/>
    </source>
</evidence>
<evidence type="ECO:0000313" key="2">
    <source>
        <dbReference type="EMBL" id="MBW87173.1"/>
    </source>
</evidence>